<protein>
    <submittedName>
        <fullName evidence="1">Uncharacterized protein</fullName>
    </submittedName>
</protein>
<evidence type="ECO:0000313" key="1">
    <source>
        <dbReference type="EMBL" id="KAH3803512.1"/>
    </source>
</evidence>
<evidence type="ECO:0000313" key="2">
    <source>
        <dbReference type="Proteomes" id="UP000828390"/>
    </source>
</evidence>
<dbReference type="AlphaFoldDB" id="A0A9D4JD47"/>
<proteinExistence type="predicted"/>
<dbReference type="Proteomes" id="UP000828390">
    <property type="component" value="Unassembled WGS sequence"/>
</dbReference>
<name>A0A9D4JD47_DREPO</name>
<gene>
    <name evidence="1" type="ORF">DPMN_131774</name>
</gene>
<reference evidence="1" key="2">
    <citation type="submission" date="2020-11" db="EMBL/GenBank/DDBJ databases">
        <authorList>
            <person name="McCartney M.A."/>
            <person name="Auch B."/>
            <person name="Kono T."/>
            <person name="Mallez S."/>
            <person name="Becker A."/>
            <person name="Gohl D.M."/>
            <person name="Silverstein K.A.T."/>
            <person name="Koren S."/>
            <person name="Bechman K.B."/>
            <person name="Herman A."/>
            <person name="Abrahante J.E."/>
            <person name="Garbe J."/>
        </authorList>
    </citation>
    <scope>NUCLEOTIDE SEQUENCE</scope>
    <source>
        <strain evidence="1">Duluth1</strain>
        <tissue evidence="1">Whole animal</tissue>
    </source>
</reference>
<comment type="caution">
    <text evidence="1">The sequence shown here is derived from an EMBL/GenBank/DDBJ whole genome shotgun (WGS) entry which is preliminary data.</text>
</comment>
<dbReference type="EMBL" id="JAIWYP010000006">
    <property type="protein sequence ID" value="KAH3803512.1"/>
    <property type="molecule type" value="Genomic_DNA"/>
</dbReference>
<organism evidence="1 2">
    <name type="scientific">Dreissena polymorpha</name>
    <name type="common">Zebra mussel</name>
    <name type="synonym">Mytilus polymorpha</name>
    <dbReference type="NCBI Taxonomy" id="45954"/>
    <lineage>
        <taxon>Eukaryota</taxon>
        <taxon>Metazoa</taxon>
        <taxon>Spiralia</taxon>
        <taxon>Lophotrochozoa</taxon>
        <taxon>Mollusca</taxon>
        <taxon>Bivalvia</taxon>
        <taxon>Autobranchia</taxon>
        <taxon>Heteroconchia</taxon>
        <taxon>Euheterodonta</taxon>
        <taxon>Imparidentia</taxon>
        <taxon>Neoheterodontei</taxon>
        <taxon>Myida</taxon>
        <taxon>Dreissenoidea</taxon>
        <taxon>Dreissenidae</taxon>
        <taxon>Dreissena</taxon>
    </lineage>
</organism>
<reference evidence="1" key="1">
    <citation type="journal article" date="2019" name="bioRxiv">
        <title>The Genome of the Zebra Mussel, Dreissena polymorpha: A Resource for Invasive Species Research.</title>
        <authorList>
            <person name="McCartney M.A."/>
            <person name="Auch B."/>
            <person name="Kono T."/>
            <person name="Mallez S."/>
            <person name="Zhang Y."/>
            <person name="Obille A."/>
            <person name="Becker A."/>
            <person name="Abrahante J.E."/>
            <person name="Garbe J."/>
            <person name="Badalamenti J.P."/>
            <person name="Herman A."/>
            <person name="Mangelson H."/>
            <person name="Liachko I."/>
            <person name="Sullivan S."/>
            <person name="Sone E.D."/>
            <person name="Koren S."/>
            <person name="Silverstein K.A.T."/>
            <person name="Beckman K.B."/>
            <person name="Gohl D.M."/>
        </authorList>
    </citation>
    <scope>NUCLEOTIDE SEQUENCE</scope>
    <source>
        <strain evidence="1">Duluth1</strain>
        <tissue evidence="1">Whole animal</tissue>
    </source>
</reference>
<accession>A0A9D4JD47</accession>
<keyword evidence="2" id="KW-1185">Reference proteome</keyword>
<sequence>MRFNTCPYSSRAVKEDLYTCDSTRVLFFKGCDSGSMYMWFNTGPYSSRAVNEDLFTSGSSRVLLLQGQRQRIYIHVVQHGP</sequence>